<dbReference type="EMBL" id="BEXJ01000002">
    <property type="protein sequence ID" value="GBA97199.1"/>
    <property type="molecule type" value="Genomic_DNA"/>
</dbReference>
<protein>
    <recommendedName>
        <fullName evidence="3">N-acetyltransferase domain-containing protein</fullName>
    </recommendedName>
</protein>
<comment type="caution">
    <text evidence="1">The sequence shown here is derived from an EMBL/GenBank/DDBJ whole genome shotgun (WGS) entry which is preliminary data.</text>
</comment>
<reference evidence="1 2" key="1">
    <citation type="journal article" date="2018" name="Int. J. Syst. Evol. Microbiol.">
        <title>Lactobacillus paragasseri sp. nov., a sister taxon of Lactobacillus gasseri, based on whole-genome sequence analyses.</title>
        <authorList>
            <person name="Tanizawa Y."/>
            <person name="Tada I."/>
            <person name="Kobayashi H."/>
            <person name="Endo A."/>
            <person name="Maeno S."/>
            <person name="Toyoda A."/>
            <person name="Arita M."/>
            <person name="Nakamura Y."/>
            <person name="Sakamoto M."/>
            <person name="Ohkuma M."/>
            <person name="Tohno M."/>
        </authorList>
    </citation>
    <scope>NUCLEOTIDE SEQUENCE [LARGE SCALE GENOMIC DNA]</scope>
    <source>
        <strain evidence="1 2">JCM 1025</strain>
    </source>
</reference>
<accession>A0AB33ZZM6</accession>
<dbReference type="Proteomes" id="UP000250668">
    <property type="component" value="Unassembled WGS sequence"/>
</dbReference>
<name>A0AB33ZZM6_LACGS</name>
<gene>
    <name evidence="1" type="ORF">LJCM1025_14370</name>
</gene>
<evidence type="ECO:0000313" key="1">
    <source>
        <dbReference type="EMBL" id="GBA97199.1"/>
    </source>
</evidence>
<dbReference type="AlphaFoldDB" id="A0AB33ZZM6"/>
<evidence type="ECO:0008006" key="3">
    <source>
        <dbReference type="Google" id="ProtNLM"/>
    </source>
</evidence>
<proteinExistence type="predicted"/>
<sequence>MMEFFSMCMVINLYTGVQLIYLESVDESVGFYKKLGYQLVDPRKSPEAYQEYGNDTSEIPFPMLIKTTVLNDMGHTPYSSNTLQHRLKI</sequence>
<evidence type="ECO:0000313" key="2">
    <source>
        <dbReference type="Proteomes" id="UP000250668"/>
    </source>
</evidence>
<organism evidence="1 2">
    <name type="scientific">Lactobacillus gasseri</name>
    <dbReference type="NCBI Taxonomy" id="1596"/>
    <lineage>
        <taxon>Bacteria</taxon>
        <taxon>Bacillati</taxon>
        <taxon>Bacillota</taxon>
        <taxon>Bacilli</taxon>
        <taxon>Lactobacillales</taxon>
        <taxon>Lactobacillaceae</taxon>
        <taxon>Lactobacillus</taxon>
    </lineage>
</organism>